<organism evidence="2 3">
    <name type="scientific">Glycine soja</name>
    <name type="common">Wild soybean</name>
    <dbReference type="NCBI Taxonomy" id="3848"/>
    <lineage>
        <taxon>Eukaryota</taxon>
        <taxon>Viridiplantae</taxon>
        <taxon>Streptophyta</taxon>
        <taxon>Embryophyta</taxon>
        <taxon>Tracheophyta</taxon>
        <taxon>Spermatophyta</taxon>
        <taxon>Magnoliopsida</taxon>
        <taxon>eudicotyledons</taxon>
        <taxon>Gunneridae</taxon>
        <taxon>Pentapetalae</taxon>
        <taxon>rosids</taxon>
        <taxon>fabids</taxon>
        <taxon>Fabales</taxon>
        <taxon>Fabaceae</taxon>
        <taxon>Papilionoideae</taxon>
        <taxon>50 kb inversion clade</taxon>
        <taxon>NPAAA clade</taxon>
        <taxon>indigoferoid/millettioid clade</taxon>
        <taxon>Phaseoleae</taxon>
        <taxon>Glycine</taxon>
        <taxon>Glycine subgen. Soja</taxon>
    </lineage>
</organism>
<dbReference type="Gene3D" id="3.40.309.10">
    <property type="entry name" value="Aldehyde Dehydrogenase, Chain A, domain 2"/>
    <property type="match status" value="1"/>
</dbReference>
<feature type="transmembrane region" description="Helical" evidence="1">
    <location>
        <begin position="106"/>
        <end position="128"/>
    </location>
</feature>
<keyword evidence="1" id="KW-1133">Transmembrane helix</keyword>
<protein>
    <submittedName>
        <fullName evidence="2">Aldehyde dehydrogenase family 2 member B4, mitochondrial</fullName>
    </submittedName>
</protein>
<sequence length="190" mass="21231">MLSLFDFPSLSSTPPSRVLRAVALLVFKVVSFSFFLLSSLVAHRLKLALNLLNNKDVDEAFRAHINLKARHGWLHHWLHHGLPLVLSMVSVIEIRLRMLSCGSKAVGHAVAVMVVLFSSALVVNLFLYKNWSPTFLHERVYDEFLEKSKKQALRRVVGDPFKKGVEQGHAQEVVRVPVIASTIETGIASG</sequence>
<keyword evidence="3" id="KW-1185">Reference proteome</keyword>
<evidence type="ECO:0000313" key="3">
    <source>
        <dbReference type="Proteomes" id="UP000289340"/>
    </source>
</evidence>
<feature type="transmembrane region" description="Helical" evidence="1">
    <location>
        <begin position="21"/>
        <end position="42"/>
    </location>
</feature>
<keyword evidence="1" id="KW-0812">Transmembrane</keyword>
<dbReference type="AlphaFoldDB" id="A0A445KZ16"/>
<dbReference type="GO" id="GO:0016620">
    <property type="term" value="F:oxidoreductase activity, acting on the aldehyde or oxo group of donors, NAD or NADP as acceptor"/>
    <property type="evidence" value="ECO:0007669"/>
    <property type="project" value="InterPro"/>
</dbReference>
<dbReference type="PANTHER" id="PTHR33430:SF6">
    <property type="entry name" value="MATERNAL EFFECT EMBRYO ARREST PROTEIN"/>
    <property type="match status" value="1"/>
</dbReference>
<dbReference type="EMBL" id="QZWG01000004">
    <property type="protein sequence ID" value="RZC16170.1"/>
    <property type="molecule type" value="Genomic_DNA"/>
</dbReference>
<dbReference type="PANTHER" id="PTHR33430">
    <property type="entry name" value="MATERNAL EFFECT EMBRYO ARREST PROTEIN"/>
    <property type="match status" value="1"/>
</dbReference>
<dbReference type="InterPro" id="IPR016163">
    <property type="entry name" value="Ald_DH_C"/>
</dbReference>
<comment type="caution">
    <text evidence="2">The sequence shown here is derived from an EMBL/GenBank/DDBJ whole genome shotgun (WGS) entry which is preliminary data.</text>
</comment>
<evidence type="ECO:0000313" key="2">
    <source>
        <dbReference type="EMBL" id="RZC16170.1"/>
    </source>
</evidence>
<keyword evidence="1" id="KW-0472">Membrane</keyword>
<gene>
    <name evidence="2" type="ORF">D0Y65_009445</name>
</gene>
<proteinExistence type="predicted"/>
<accession>A0A445KZ16</accession>
<reference evidence="2 3" key="1">
    <citation type="submission" date="2018-09" db="EMBL/GenBank/DDBJ databases">
        <title>A high-quality reference genome of wild soybean provides a powerful tool to mine soybean genomes.</title>
        <authorList>
            <person name="Xie M."/>
            <person name="Chung C.Y.L."/>
            <person name="Li M.-W."/>
            <person name="Wong F.-L."/>
            <person name="Chan T.-F."/>
            <person name="Lam H.-M."/>
        </authorList>
    </citation>
    <scope>NUCLEOTIDE SEQUENCE [LARGE SCALE GENOMIC DNA]</scope>
    <source>
        <strain evidence="3">cv. W05</strain>
        <tissue evidence="2">Hypocotyl of etiolated seedlings</tissue>
    </source>
</reference>
<dbReference type="Proteomes" id="UP000289340">
    <property type="component" value="Chromosome 4"/>
</dbReference>
<evidence type="ECO:0000256" key="1">
    <source>
        <dbReference type="SAM" id="Phobius"/>
    </source>
</evidence>
<name>A0A445KZ16_GLYSO</name>